<reference evidence="6" key="1">
    <citation type="submission" date="2022-11" db="UniProtKB">
        <authorList>
            <consortium name="WormBaseParasite"/>
        </authorList>
    </citation>
    <scope>IDENTIFICATION</scope>
</reference>
<comment type="similarity">
    <text evidence="1">Belongs to the peptidase C48 family.</text>
</comment>
<accession>A0A914Y154</accession>
<dbReference type="InterPro" id="IPR003653">
    <property type="entry name" value="Peptidase_C48_C"/>
</dbReference>
<dbReference type="AlphaFoldDB" id="A0A914Y154"/>
<keyword evidence="3" id="KW-0378">Hydrolase</keyword>
<sequence length="302" mass="34267">MDMLWNIGSGGGKRKIVGNVITEECNDSYIPPRLNYLQRHVKILLYSEGKHTSVQDLYLQGDHVNGLLTGVAAFVGRMNIRKVAVLPAFVAEMLASNPNVDPLRYLQVYRSNFEILLAPVCEQSHWFLVVFYVNARVVTSYDSMKSGPPNIFNALKRCIESVLHVQFAYEDKSDTVTLQQNGYDCGVNGFRMGEQICFNGENTLIEPFYAEAERARCREILRKLTDNEISDEWVLPVQNDTDFVNLNKPNNADVITVNDSDNGIEIEIIETDKKTVNKKNDTVIKKRNDIEVVDLEDDILNL</sequence>
<proteinExistence type="inferred from homology"/>
<protein>
    <submittedName>
        <fullName evidence="6">Ubiquitin-like protease family profile domain-containing protein</fullName>
    </submittedName>
</protein>
<evidence type="ECO:0000259" key="4">
    <source>
        <dbReference type="PROSITE" id="PS50600"/>
    </source>
</evidence>
<dbReference type="Proteomes" id="UP000887577">
    <property type="component" value="Unplaced"/>
</dbReference>
<dbReference type="Pfam" id="PF02902">
    <property type="entry name" value="Peptidase_C48"/>
    <property type="match status" value="1"/>
</dbReference>
<evidence type="ECO:0000313" key="6">
    <source>
        <dbReference type="WBParaSite" id="PSU_v2.g12517.t1"/>
    </source>
</evidence>
<name>A0A914Y154_9BILA</name>
<keyword evidence="5" id="KW-1185">Reference proteome</keyword>
<dbReference type="WBParaSite" id="PSU_v2.g12517.t1">
    <property type="protein sequence ID" value="PSU_v2.g12517.t1"/>
    <property type="gene ID" value="PSU_v2.g12517"/>
</dbReference>
<dbReference type="Gene3D" id="3.40.395.10">
    <property type="entry name" value="Adenoviral Proteinase, Chain A"/>
    <property type="match status" value="1"/>
</dbReference>
<dbReference type="InterPro" id="IPR038765">
    <property type="entry name" value="Papain-like_cys_pep_sf"/>
</dbReference>
<dbReference type="GO" id="GO:0006508">
    <property type="term" value="P:proteolysis"/>
    <property type="evidence" value="ECO:0007669"/>
    <property type="project" value="UniProtKB-KW"/>
</dbReference>
<keyword evidence="2" id="KW-0645">Protease</keyword>
<dbReference type="GO" id="GO:0008234">
    <property type="term" value="F:cysteine-type peptidase activity"/>
    <property type="evidence" value="ECO:0007669"/>
    <property type="project" value="InterPro"/>
</dbReference>
<dbReference type="PROSITE" id="PS50600">
    <property type="entry name" value="ULP_PROTEASE"/>
    <property type="match status" value="1"/>
</dbReference>
<evidence type="ECO:0000256" key="3">
    <source>
        <dbReference type="ARBA" id="ARBA00022801"/>
    </source>
</evidence>
<evidence type="ECO:0000313" key="5">
    <source>
        <dbReference type="Proteomes" id="UP000887577"/>
    </source>
</evidence>
<evidence type="ECO:0000256" key="2">
    <source>
        <dbReference type="ARBA" id="ARBA00022670"/>
    </source>
</evidence>
<feature type="domain" description="Ubiquitin-like protease family profile" evidence="4">
    <location>
        <begin position="34"/>
        <end position="196"/>
    </location>
</feature>
<evidence type="ECO:0000256" key="1">
    <source>
        <dbReference type="ARBA" id="ARBA00005234"/>
    </source>
</evidence>
<organism evidence="5 6">
    <name type="scientific">Panagrolaimus superbus</name>
    <dbReference type="NCBI Taxonomy" id="310955"/>
    <lineage>
        <taxon>Eukaryota</taxon>
        <taxon>Metazoa</taxon>
        <taxon>Ecdysozoa</taxon>
        <taxon>Nematoda</taxon>
        <taxon>Chromadorea</taxon>
        <taxon>Rhabditida</taxon>
        <taxon>Tylenchina</taxon>
        <taxon>Panagrolaimomorpha</taxon>
        <taxon>Panagrolaimoidea</taxon>
        <taxon>Panagrolaimidae</taxon>
        <taxon>Panagrolaimus</taxon>
    </lineage>
</organism>
<dbReference type="SUPFAM" id="SSF54001">
    <property type="entry name" value="Cysteine proteinases"/>
    <property type="match status" value="1"/>
</dbReference>